<dbReference type="AlphaFoldDB" id="A0A9N8V591"/>
<gene>
    <name evidence="2" type="ORF">AMORRO_LOCUS57</name>
</gene>
<feature type="compositionally biased region" description="Basic and acidic residues" evidence="1">
    <location>
        <begin position="345"/>
        <end position="359"/>
    </location>
</feature>
<feature type="region of interest" description="Disordered" evidence="1">
    <location>
        <begin position="237"/>
        <end position="266"/>
    </location>
</feature>
<proteinExistence type="predicted"/>
<feature type="region of interest" description="Disordered" evidence="1">
    <location>
        <begin position="286"/>
        <end position="443"/>
    </location>
</feature>
<name>A0A9N8V591_9GLOM</name>
<dbReference type="EMBL" id="CAJVPV010000010">
    <property type="protein sequence ID" value="CAG8437986.1"/>
    <property type="molecule type" value="Genomic_DNA"/>
</dbReference>
<accession>A0A9N8V591</accession>
<evidence type="ECO:0000313" key="2">
    <source>
        <dbReference type="EMBL" id="CAG8437986.1"/>
    </source>
</evidence>
<comment type="caution">
    <text evidence="2">The sequence shown here is derived from an EMBL/GenBank/DDBJ whole genome shotgun (WGS) entry which is preliminary data.</text>
</comment>
<keyword evidence="3" id="KW-1185">Reference proteome</keyword>
<feature type="compositionally biased region" description="Basic and acidic residues" evidence="1">
    <location>
        <begin position="69"/>
        <end position="105"/>
    </location>
</feature>
<feature type="region of interest" description="Disordered" evidence="1">
    <location>
        <begin position="481"/>
        <end position="510"/>
    </location>
</feature>
<feature type="compositionally biased region" description="Basic and acidic residues" evidence="1">
    <location>
        <begin position="237"/>
        <end position="250"/>
    </location>
</feature>
<feature type="compositionally biased region" description="Basic and acidic residues" evidence="1">
    <location>
        <begin position="38"/>
        <end position="62"/>
    </location>
</feature>
<dbReference type="Proteomes" id="UP000789342">
    <property type="component" value="Unassembled WGS sequence"/>
</dbReference>
<reference evidence="2" key="1">
    <citation type="submission" date="2021-06" db="EMBL/GenBank/DDBJ databases">
        <authorList>
            <person name="Kallberg Y."/>
            <person name="Tangrot J."/>
            <person name="Rosling A."/>
        </authorList>
    </citation>
    <scope>NUCLEOTIDE SEQUENCE</scope>
    <source>
        <strain evidence="2">CL551</strain>
    </source>
</reference>
<feature type="region of interest" description="Disordered" evidence="1">
    <location>
        <begin position="1"/>
        <end position="23"/>
    </location>
</feature>
<feature type="compositionally biased region" description="Basic residues" evidence="1">
    <location>
        <begin position="498"/>
        <end position="510"/>
    </location>
</feature>
<evidence type="ECO:0000313" key="3">
    <source>
        <dbReference type="Proteomes" id="UP000789342"/>
    </source>
</evidence>
<protein>
    <submittedName>
        <fullName evidence="2">16810_t:CDS:1</fullName>
    </submittedName>
</protein>
<feature type="region of interest" description="Disordered" evidence="1">
    <location>
        <begin position="38"/>
        <end position="126"/>
    </location>
</feature>
<organism evidence="2 3">
    <name type="scientific">Acaulospora morrowiae</name>
    <dbReference type="NCBI Taxonomy" id="94023"/>
    <lineage>
        <taxon>Eukaryota</taxon>
        <taxon>Fungi</taxon>
        <taxon>Fungi incertae sedis</taxon>
        <taxon>Mucoromycota</taxon>
        <taxon>Glomeromycotina</taxon>
        <taxon>Glomeromycetes</taxon>
        <taxon>Diversisporales</taxon>
        <taxon>Acaulosporaceae</taxon>
        <taxon>Acaulospora</taxon>
    </lineage>
</organism>
<feature type="compositionally biased region" description="Basic and acidic residues" evidence="1">
    <location>
        <begin position="376"/>
        <end position="398"/>
    </location>
</feature>
<sequence length="510" mass="58381">MDKQQRPPLSKKSRLSREESDKASKVVFDEIFGSVYEEKPKAVSKTERKLVTTESRLRKTESKTVVSRLPKEPHEMGKPLKKDEVRRTNDKHNASHQETDNERRRATMTAQASKKTLDPSHKRISLPLVKDDKSLVDHDKKALRKAEGEKLSYKVSDRKYYQTNAPKRDDLTKNNQPIELLQNLFITKKKEVSDNTLNSGKSLKSLESKDGVKITSVKAPISREDLPVRNNTIKKSIKPDATRIKSESSHMKPVNNSTRRPEQGYKQTMPTAVSWDIFNEIFDGSPAQSSSSVRKNSNPAQLVRPISSNQQSRSNKFPEISRVQTKPREYPSAEINNQSRINSKPRIEDIGHRNEDRYGRQMAQKVASRSVLVNNKKRDARDISPESSRTSKQEDPRPPAKKRLFNSGVASSSLDVQNRKRLVRDLSPGPSRVSKHRQSAGRNVTHRDIEAMDERQIRANVSSIIQSIFPRREVSQAISTRLAKQEDEEQERIDQQRRLLKAKRAKKLTH</sequence>
<evidence type="ECO:0000256" key="1">
    <source>
        <dbReference type="SAM" id="MobiDB-lite"/>
    </source>
</evidence>
<feature type="compositionally biased region" description="Polar residues" evidence="1">
    <location>
        <begin position="286"/>
        <end position="315"/>
    </location>
</feature>